<evidence type="ECO:0000313" key="2">
    <source>
        <dbReference type="Proteomes" id="UP000314294"/>
    </source>
</evidence>
<evidence type="ECO:0000313" key="1">
    <source>
        <dbReference type="EMBL" id="TNN24057.1"/>
    </source>
</evidence>
<protein>
    <submittedName>
        <fullName evidence="1">Uncharacterized protein</fullName>
    </submittedName>
</protein>
<organism evidence="1 2">
    <name type="scientific">Liparis tanakae</name>
    <name type="common">Tanaka's snailfish</name>
    <dbReference type="NCBI Taxonomy" id="230148"/>
    <lineage>
        <taxon>Eukaryota</taxon>
        <taxon>Metazoa</taxon>
        <taxon>Chordata</taxon>
        <taxon>Craniata</taxon>
        <taxon>Vertebrata</taxon>
        <taxon>Euteleostomi</taxon>
        <taxon>Actinopterygii</taxon>
        <taxon>Neopterygii</taxon>
        <taxon>Teleostei</taxon>
        <taxon>Neoteleostei</taxon>
        <taxon>Acanthomorphata</taxon>
        <taxon>Eupercaria</taxon>
        <taxon>Perciformes</taxon>
        <taxon>Cottioidei</taxon>
        <taxon>Cottales</taxon>
        <taxon>Liparidae</taxon>
        <taxon>Liparis</taxon>
    </lineage>
</organism>
<name>A0A4Z2E5Q3_9TELE</name>
<keyword evidence="2" id="KW-1185">Reference proteome</keyword>
<reference evidence="1 2" key="1">
    <citation type="submission" date="2019-03" db="EMBL/GenBank/DDBJ databases">
        <title>First draft genome of Liparis tanakae, snailfish: a comprehensive survey of snailfish specific genes.</title>
        <authorList>
            <person name="Kim W."/>
            <person name="Song I."/>
            <person name="Jeong J.-H."/>
            <person name="Kim D."/>
            <person name="Kim S."/>
            <person name="Ryu S."/>
            <person name="Song J.Y."/>
            <person name="Lee S.K."/>
        </authorList>
    </citation>
    <scope>NUCLEOTIDE SEQUENCE [LARGE SCALE GENOMIC DNA]</scope>
    <source>
        <tissue evidence="1">Muscle</tissue>
    </source>
</reference>
<comment type="caution">
    <text evidence="1">The sequence shown here is derived from an EMBL/GenBank/DDBJ whole genome shotgun (WGS) entry which is preliminary data.</text>
</comment>
<sequence length="44" mass="5483">MSVLSSRLQLPLRRERLRYLRDLLRRLWTGTLLHRRVQDQREPV</sequence>
<gene>
    <name evidence="1" type="ORF">EYF80_065820</name>
</gene>
<proteinExistence type="predicted"/>
<dbReference type="AlphaFoldDB" id="A0A4Z2E5Q3"/>
<dbReference type="Proteomes" id="UP000314294">
    <property type="component" value="Unassembled WGS sequence"/>
</dbReference>
<accession>A0A4Z2E5Q3</accession>
<dbReference type="EMBL" id="SRLO01016541">
    <property type="protein sequence ID" value="TNN24057.1"/>
    <property type="molecule type" value="Genomic_DNA"/>
</dbReference>